<keyword evidence="2" id="KW-0812">Transmembrane</keyword>
<feature type="transmembrane region" description="Helical" evidence="2">
    <location>
        <begin position="202"/>
        <end position="222"/>
    </location>
</feature>
<comment type="caution">
    <text evidence="3">The sequence shown here is derived from an EMBL/GenBank/DDBJ whole genome shotgun (WGS) entry which is preliminary data.</text>
</comment>
<feature type="transmembrane region" description="Helical" evidence="2">
    <location>
        <begin position="150"/>
        <end position="171"/>
    </location>
</feature>
<feature type="transmembrane region" description="Helical" evidence="2">
    <location>
        <begin position="177"/>
        <end position="195"/>
    </location>
</feature>
<feature type="region of interest" description="Disordered" evidence="1">
    <location>
        <begin position="1"/>
        <end position="26"/>
    </location>
</feature>
<gene>
    <name evidence="3" type="ORF">GCM10023224_07090</name>
</gene>
<dbReference type="RefSeq" id="WP_345555438.1">
    <property type="nucleotide sequence ID" value="NZ_BAABIK010000002.1"/>
</dbReference>
<feature type="transmembrane region" description="Helical" evidence="2">
    <location>
        <begin position="36"/>
        <end position="60"/>
    </location>
</feature>
<keyword evidence="2" id="KW-1133">Transmembrane helix</keyword>
<feature type="transmembrane region" description="Helical" evidence="2">
    <location>
        <begin position="72"/>
        <end position="92"/>
    </location>
</feature>
<accession>A0ABP9G614</accession>
<feature type="transmembrane region" description="Helical" evidence="2">
    <location>
        <begin position="124"/>
        <end position="143"/>
    </location>
</feature>
<organism evidence="3 4">
    <name type="scientific">Streptomonospora halophila</name>
    <dbReference type="NCBI Taxonomy" id="427369"/>
    <lineage>
        <taxon>Bacteria</taxon>
        <taxon>Bacillati</taxon>
        <taxon>Actinomycetota</taxon>
        <taxon>Actinomycetes</taxon>
        <taxon>Streptosporangiales</taxon>
        <taxon>Nocardiopsidaceae</taxon>
        <taxon>Streptomonospora</taxon>
    </lineage>
</organism>
<proteinExistence type="predicted"/>
<protein>
    <submittedName>
        <fullName evidence="3">Benzoate/H(+) symporter BenE family transporter</fullName>
    </submittedName>
</protein>
<dbReference type="Proteomes" id="UP001499993">
    <property type="component" value="Unassembled WGS sequence"/>
</dbReference>
<dbReference type="InterPro" id="IPR004711">
    <property type="entry name" value="Benzoate_Transporter"/>
</dbReference>
<feature type="transmembrane region" description="Helical" evidence="2">
    <location>
        <begin position="318"/>
        <end position="342"/>
    </location>
</feature>
<dbReference type="EMBL" id="BAABIK010000002">
    <property type="protein sequence ID" value="GAA4930047.1"/>
    <property type="molecule type" value="Genomic_DNA"/>
</dbReference>
<evidence type="ECO:0000313" key="3">
    <source>
        <dbReference type="EMBL" id="GAA4930047.1"/>
    </source>
</evidence>
<dbReference type="PANTHER" id="PTHR30199">
    <property type="entry name" value="MFS FAMILY TRANSPORTER, PREDICTED SUBSTRATE BENZOATE"/>
    <property type="match status" value="1"/>
</dbReference>
<feature type="transmembrane region" description="Helical" evidence="2">
    <location>
        <begin position="379"/>
        <end position="412"/>
    </location>
</feature>
<feature type="transmembrane region" description="Helical" evidence="2">
    <location>
        <begin position="242"/>
        <end position="266"/>
    </location>
</feature>
<dbReference type="Pfam" id="PF03594">
    <property type="entry name" value="BenE"/>
    <property type="match status" value="1"/>
</dbReference>
<feature type="compositionally biased region" description="Low complexity" evidence="1">
    <location>
        <begin position="445"/>
        <end position="454"/>
    </location>
</feature>
<keyword evidence="2" id="KW-0472">Membrane</keyword>
<dbReference type="PANTHER" id="PTHR30199:SF0">
    <property type="entry name" value="INNER MEMBRANE PROTEIN YDCO"/>
    <property type="match status" value="1"/>
</dbReference>
<name>A0ABP9G614_9ACTN</name>
<feature type="transmembrane region" description="Helical" evidence="2">
    <location>
        <begin position="278"/>
        <end position="298"/>
    </location>
</feature>
<sequence length="473" mass="47034">MTPPATGAPQRPAARRRIVEPAPPGPRGPRAFVRNLSVASAGSALVAAIFGCTGPALIIIDGASANGLSPEQTATWIFGVYVFGGLISLVLATYYRQPVVGAYSIPGAVLAVGALGSHSFAEMAGAYVVAALLVLVLGLSGAVRRVMSWLPLPIIMAMIAGALINFAVGVLDAGREAPWIVAAAVAGFLVSTRFLPRVPGVLGALVCGAAAAAATGAFGAPATEVALTAPQPVVPGFDAGAVLAVSVPLAVLIVGAENAQAIGVLITERYRPPMNAMTIASGVFGLLASPFGAHSANIAGPMTAICAAPGSGPRAGRYTAAVVNGVLFAAFGVLAGAAVGLVTALPSQLISAVAGLAMVTVLVSALQRAFSGGRFQIGAFFALVIAMSGVTAFGISAPFWALVGGVLASLVLETGHFRGRDREGALGADETDGHEGAESADGDEAGAAAPASPGKHGRDERSASGERPEPARE</sequence>
<feature type="transmembrane region" description="Helical" evidence="2">
    <location>
        <begin position="349"/>
        <end position="367"/>
    </location>
</feature>
<feature type="compositionally biased region" description="Basic and acidic residues" evidence="1">
    <location>
        <begin position="456"/>
        <end position="473"/>
    </location>
</feature>
<feature type="transmembrane region" description="Helical" evidence="2">
    <location>
        <begin position="99"/>
        <end position="118"/>
    </location>
</feature>
<feature type="region of interest" description="Disordered" evidence="1">
    <location>
        <begin position="422"/>
        <end position="473"/>
    </location>
</feature>
<evidence type="ECO:0000256" key="2">
    <source>
        <dbReference type="SAM" id="Phobius"/>
    </source>
</evidence>
<keyword evidence="4" id="KW-1185">Reference proteome</keyword>
<reference evidence="4" key="1">
    <citation type="journal article" date="2019" name="Int. J. Syst. Evol. Microbiol.">
        <title>The Global Catalogue of Microorganisms (GCM) 10K type strain sequencing project: providing services to taxonomists for standard genome sequencing and annotation.</title>
        <authorList>
            <consortium name="The Broad Institute Genomics Platform"/>
            <consortium name="The Broad Institute Genome Sequencing Center for Infectious Disease"/>
            <person name="Wu L."/>
            <person name="Ma J."/>
        </authorList>
    </citation>
    <scope>NUCLEOTIDE SEQUENCE [LARGE SCALE GENOMIC DNA]</scope>
    <source>
        <strain evidence="4">JCM 18123</strain>
    </source>
</reference>
<evidence type="ECO:0000313" key="4">
    <source>
        <dbReference type="Proteomes" id="UP001499993"/>
    </source>
</evidence>
<evidence type="ECO:0000256" key="1">
    <source>
        <dbReference type="SAM" id="MobiDB-lite"/>
    </source>
</evidence>